<evidence type="ECO:0000313" key="2">
    <source>
        <dbReference type="EMBL" id="KAL3801309.1"/>
    </source>
</evidence>
<evidence type="ECO:0000256" key="1">
    <source>
        <dbReference type="SAM" id="MobiDB-lite"/>
    </source>
</evidence>
<organism evidence="2 3">
    <name type="scientific">Cyclotella atomus</name>
    <dbReference type="NCBI Taxonomy" id="382360"/>
    <lineage>
        <taxon>Eukaryota</taxon>
        <taxon>Sar</taxon>
        <taxon>Stramenopiles</taxon>
        <taxon>Ochrophyta</taxon>
        <taxon>Bacillariophyta</taxon>
        <taxon>Coscinodiscophyceae</taxon>
        <taxon>Thalassiosirophycidae</taxon>
        <taxon>Stephanodiscales</taxon>
        <taxon>Stephanodiscaceae</taxon>
        <taxon>Cyclotella</taxon>
    </lineage>
</organism>
<reference evidence="2 3" key="1">
    <citation type="submission" date="2024-10" db="EMBL/GenBank/DDBJ databases">
        <title>Updated reference genomes for cyclostephanoid diatoms.</title>
        <authorList>
            <person name="Roberts W.R."/>
            <person name="Alverson A.J."/>
        </authorList>
    </citation>
    <scope>NUCLEOTIDE SEQUENCE [LARGE SCALE GENOMIC DNA]</scope>
    <source>
        <strain evidence="2 3">AJA010-31</strain>
    </source>
</reference>
<comment type="caution">
    <text evidence="2">The sequence shown here is derived from an EMBL/GenBank/DDBJ whole genome shotgun (WGS) entry which is preliminary data.</text>
</comment>
<gene>
    <name evidence="2" type="ORF">ACHAWO_001258</name>
</gene>
<dbReference type="AlphaFoldDB" id="A0ABD3QLM4"/>
<feature type="region of interest" description="Disordered" evidence="1">
    <location>
        <begin position="154"/>
        <end position="185"/>
    </location>
</feature>
<dbReference type="Proteomes" id="UP001530400">
    <property type="component" value="Unassembled WGS sequence"/>
</dbReference>
<name>A0ABD3QLM4_9STRA</name>
<feature type="compositionally biased region" description="Polar residues" evidence="1">
    <location>
        <begin position="154"/>
        <end position="170"/>
    </location>
</feature>
<accession>A0ABD3QLM4</accession>
<evidence type="ECO:0000313" key="3">
    <source>
        <dbReference type="Proteomes" id="UP001530400"/>
    </source>
</evidence>
<keyword evidence="3" id="KW-1185">Reference proteome</keyword>
<proteinExistence type="predicted"/>
<sequence length="185" mass="20438">MQYYLRRLHSCLGCYACNDIAGLQSHATNFPVVVIWWEPCQSEATPVKESIDTILSSNTETKLRGGVNTGNIGCLPNAQKVKVQHQLNAIESKQVFELEVTLSGLNVAKGKPVVSSDVAATVVERMLEQVDMDMEHVEFVFDASAEFCESTVSQVASPSESQPVQASSKWNSRRRLSKTDEMLKT</sequence>
<protein>
    <submittedName>
        <fullName evidence="2">Uncharacterized protein</fullName>
    </submittedName>
</protein>
<dbReference type="EMBL" id="JALLPJ020000138">
    <property type="protein sequence ID" value="KAL3801309.1"/>
    <property type="molecule type" value="Genomic_DNA"/>
</dbReference>